<sequence length="470" mass="53785">MTPPAELIVHILTSTWASLTSTEEHIKFFITCSLVSKHWAAIIKEVNSVHSLIPFSYNGGQLYTIKSLSSISNPMLCRTLTFRVNYVMLPQRLVVTGCEPSVAANRGIESVLRKLICGPNTLRHGTHLYLDYLDDSRVHVPSFWIPPQITRLTIHYHYRSWVVDWLAEQRYRRCECEKTNVDRQVNRLSILAATSDLTKGLITPLSEWKCLSLLIIDSYVQDITIPASSEISVIRRSDQFRYETVEPDLSCRVMFGDHRNQAYWLHTPFAFLDDLDIPMLEQAIPVGSVGYIHPMTRKFIILFNAIDPGSLTDARLDSIPSLLDSGMTTMVIDPNRSQGVAWERDYDAISLFADWIQGGSLYTVGYDNPELLFLTLGRACSKELIGTHFEAWLLEHKQKILDIFGDEHPYIRNRLELVTTAVDSSQYGWFAHLGFRSLRFSREWRRKLLHTSLEAPGESSKYQKPMTPTI</sequence>
<reference evidence="2" key="1">
    <citation type="journal article" date="2017" name="Nat. Ecol. Evol.">
        <title>Genome expansion and lineage-specific genetic innovations in the forest pathogenic fungi Armillaria.</title>
        <authorList>
            <person name="Sipos G."/>
            <person name="Prasanna A.N."/>
            <person name="Walter M.C."/>
            <person name="O'Connor E."/>
            <person name="Balint B."/>
            <person name="Krizsan K."/>
            <person name="Kiss B."/>
            <person name="Hess J."/>
            <person name="Varga T."/>
            <person name="Slot J."/>
            <person name="Riley R."/>
            <person name="Boka B."/>
            <person name="Rigling D."/>
            <person name="Barry K."/>
            <person name="Lee J."/>
            <person name="Mihaltcheva S."/>
            <person name="LaButti K."/>
            <person name="Lipzen A."/>
            <person name="Waldron R."/>
            <person name="Moloney N.M."/>
            <person name="Sperisen C."/>
            <person name="Kredics L."/>
            <person name="Vagvoelgyi C."/>
            <person name="Patrignani A."/>
            <person name="Fitzpatrick D."/>
            <person name="Nagy I."/>
            <person name="Doyle S."/>
            <person name="Anderson J.B."/>
            <person name="Grigoriev I.V."/>
            <person name="Gueldener U."/>
            <person name="Muensterkoetter M."/>
            <person name="Nagy L.G."/>
        </authorList>
    </citation>
    <scope>NUCLEOTIDE SEQUENCE [LARGE SCALE GENOMIC DNA]</scope>
    <source>
        <strain evidence="2">Ar21-2</strain>
    </source>
</reference>
<keyword evidence="2" id="KW-1185">Reference proteome</keyword>
<dbReference type="OMA" id="YRRCECE"/>
<dbReference type="EMBL" id="KZ293652">
    <property type="protein sequence ID" value="PBK95589.1"/>
    <property type="molecule type" value="Genomic_DNA"/>
</dbReference>
<protein>
    <submittedName>
        <fullName evidence="1">Uncharacterized protein</fullName>
    </submittedName>
</protein>
<evidence type="ECO:0000313" key="2">
    <source>
        <dbReference type="Proteomes" id="UP000217790"/>
    </source>
</evidence>
<dbReference type="InParanoid" id="A0A2H3DK43"/>
<proteinExistence type="predicted"/>
<evidence type="ECO:0000313" key="1">
    <source>
        <dbReference type="EMBL" id="PBK95589.1"/>
    </source>
</evidence>
<dbReference type="Proteomes" id="UP000217790">
    <property type="component" value="Unassembled WGS sequence"/>
</dbReference>
<accession>A0A2H3DK43</accession>
<name>A0A2H3DK43_ARMGA</name>
<dbReference type="OrthoDB" id="2820767at2759"/>
<gene>
    <name evidence="1" type="ORF">ARMGADRAFT_1078294</name>
</gene>
<organism evidence="1 2">
    <name type="scientific">Armillaria gallica</name>
    <name type="common">Bulbous honey fungus</name>
    <name type="synonym">Armillaria bulbosa</name>
    <dbReference type="NCBI Taxonomy" id="47427"/>
    <lineage>
        <taxon>Eukaryota</taxon>
        <taxon>Fungi</taxon>
        <taxon>Dikarya</taxon>
        <taxon>Basidiomycota</taxon>
        <taxon>Agaricomycotina</taxon>
        <taxon>Agaricomycetes</taxon>
        <taxon>Agaricomycetidae</taxon>
        <taxon>Agaricales</taxon>
        <taxon>Marasmiineae</taxon>
        <taxon>Physalacriaceae</taxon>
        <taxon>Armillaria</taxon>
    </lineage>
</organism>
<dbReference type="AlphaFoldDB" id="A0A2H3DK43"/>